<name>A0A0E0MB05_ORYPU</name>
<evidence type="ECO:0000313" key="3">
    <source>
        <dbReference type="Proteomes" id="UP000026962"/>
    </source>
</evidence>
<accession>A0A0E0MB05</accession>
<dbReference type="Proteomes" id="UP000026962">
    <property type="component" value="Chromosome 10"/>
</dbReference>
<dbReference type="EnsemblPlants" id="OPUNC10G17550.1">
    <property type="protein sequence ID" value="OPUNC10G17550.1"/>
    <property type="gene ID" value="OPUNC10G17550"/>
</dbReference>
<feature type="compositionally biased region" description="Basic residues" evidence="1">
    <location>
        <begin position="123"/>
        <end position="136"/>
    </location>
</feature>
<feature type="region of interest" description="Disordered" evidence="1">
    <location>
        <begin position="105"/>
        <end position="151"/>
    </location>
</feature>
<feature type="region of interest" description="Disordered" evidence="1">
    <location>
        <begin position="23"/>
        <end position="63"/>
    </location>
</feature>
<reference evidence="2" key="2">
    <citation type="submission" date="2018-05" db="EMBL/GenBank/DDBJ databases">
        <title>OpunRS2 (Oryza punctata Reference Sequence Version 2).</title>
        <authorList>
            <person name="Zhang J."/>
            <person name="Kudrna D."/>
            <person name="Lee S."/>
            <person name="Talag J."/>
            <person name="Welchert J."/>
            <person name="Wing R.A."/>
        </authorList>
    </citation>
    <scope>NUCLEOTIDE SEQUENCE [LARGE SCALE GENOMIC DNA]</scope>
</reference>
<protein>
    <submittedName>
        <fullName evidence="2">Uncharacterized protein</fullName>
    </submittedName>
</protein>
<proteinExistence type="predicted"/>
<evidence type="ECO:0000313" key="2">
    <source>
        <dbReference type="EnsemblPlants" id="OPUNC10G17550.1"/>
    </source>
</evidence>
<sequence>MPLYHDFRHLRHIVISLPVPVPALHRRPQVPPSPRTSSCSPSTRRSQLVRCGSGDGDGAGQMRVTQTDERGGFDVAVPMGGDDRWNHLRCAARVLGGAEQLCALGGSSSRQWSPPSSRGAAPSRRRRCPAPPRARKMTPWQTPATPSPRHAGDGLWKAIWAASAHKPLLSLVTSLSSAAAAAEIAVFWPRRRGAASARRRGWMRGRYGRGLVTAVHDHRVEVIAIHDHLPAFPEFASQPPAQAYCLEMKTTRR</sequence>
<feature type="compositionally biased region" description="Low complexity" evidence="1">
    <location>
        <begin position="35"/>
        <end position="46"/>
    </location>
</feature>
<dbReference type="AlphaFoldDB" id="A0A0E0MB05"/>
<feature type="compositionally biased region" description="Low complexity" evidence="1">
    <location>
        <begin position="105"/>
        <end position="122"/>
    </location>
</feature>
<organism evidence="2">
    <name type="scientific">Oryza punctata</name>
    <name type="common">Red rice</name>
    <dbReference type="NCBI Taxonomy" id="4537"/>
    <lineage>
        <taxon>Eukaryota</taxon>
        <taxon>Viridiplantae</taxon>
        <taxon>Streptophyta</taxon>
        <taxon>Embryophyta</taxon>
        <taxon>Tracheophyta</taxon>
        <taxon>Spermatophyta</taxon>
        <taxon>Magnoliopsida</taxon>
        <taxon>Liliopsida</taxon>
        <taxon>Poales</taxon>
        <taxon>Poaceae</taxon>
        <taxon>BOP clade</taxon>
        <taxon>Oryzoideae</taxon>
        <taxon>Oryzeae</taxon>
        <taxon>Oryzinae</taxon>
        <taxon>Oryza</taxon>
    </lineage>
</organism>
<keyword evidence="3" id="KW-1185">Reference proteome</keyword>
<dbReference type="HOGENOM" id="CLU_1099991_0_0_1"/>
<dbReference type="Gramene" id="OPUNC10G17550.1">
    <property type="protein sequence ID" value="OPUNC10G17550.1"/>
    <property type="gene ID" value="OPUNC10G17550"/>
</dbReference>
<evidence type="ECO:0000256" key="1">
    <source>
        <dbReference type="SAM" id="MobiDB-lite"/>
    </source>
</evidence>
<reference evidence="2" key="1">
    <citation type="submission" date="2015-04" db="UniProtKB">
        <authorList>
            <consortium name="EnsemblPlants"/>
        </authorList>
    </citation>
    <scope>IDENTIFICATION</scope>
</reference>